<dbReference type="EMBL" id="JBHTKA010000001">
    <property type="protein sequence ID" value="MFD0997869.1"/>
    <property type="molecule type" value="Genomic_DNA"/>
</dbReference>
<evidence type="ECO:0000313" key="2">
    <source>
        <dbReference type="Proteomes" id="UP001597112"/>
    </source>
</evidence>
<keyword evidence="2" id="KW-1185">Reference proteome</keyword>
<protein>
    <submittedName>
        <fullName evidence="1">Uncharacterized protein</fullName>
    </submittedName>
</protein>
<proteinExistence type="predicted"/>
<accession>A0ABW3JWG1</accession>
<dbReference type="Proteomes" id="UP001597112">
    <property type="component" value="Unassembled WGS sequence"/>
</dbReference>
<name>A0ABW3JWG1_9BACT</name>
<gene>
    <name evidence="1" type="ORF">ACFQ21_01075</name>
</gene>
<reference evidence="2" key="1">
    <citation type="journal article" date="2019" name="Int. J. Syst. Evol. Microbiol.">
        <title>The Global Catalogue of Microorganisms (GCM) 10K type strain sequencing project: providing services to taxonomists for standard genome sequencing and annotation.</title>
        <authorList>
            <consortium name="The Broad Institute Genomics Platform"/>
            <consortium name="The Broad Institute Genome Sequencing Center for Infectious Disease"/>
            <person name="Wu L."/>
            <person name="Ma J."/>
        </authorList>
    </citation>
    <scope>NUCLEOTIDE SEQUENCE [LARGE SCALE GENOMIC DNA]</scope>
    <source>
        <strain evidence="2">CCUG 58938</strain>
    </source>
</reference>
<dbReference type="RefSeq" id="WP_377573577.1">
    <property type="nucleotide sequence ID" value="NZ_JBHTKA010000001.1"/>
</dbReference>
<organism evidence="1 2">
    <name type="scientific">Ohtaekwangia kribbensis</name>
    <dbReference type="NCBI Taxonomy" id="688913"/>
    <lineage>
        <taxon>Bacteria</taxon>
        <taxon>Pseudomonadati</taxon>
        <taxon>Bacteroidota</taxon>
        <taxon>Cytophagia</taxon>
        <taxon>Cytophagales</taxon>
        <taxon>Fulvivirgaceae</taxon>
        <taxon>Ohtaekwangia</taxon>
    </lineage>
</organism>
<sequence>MMRKIVIFVILGSMILHCASRVGLLSYLYQNRNEIAYTLGLTDELPIAMCNSDYDFDKGLTIQSADHDETSQRTFPVAFEIKLFFDSDKTQAPLRIQTPFRAEYIPAVSRLLQGCQQSVFRPPVYQS</sequence>
<evidence type="ECO:0000313" key="1">
    <source>
        <dbReference type="EMBL" id="MFD0997869.1"/>
    </source>
</evidence>
<comment type="caution">
    <text evidence="1">The sequence shown here is derived from an EMBL/GenBank/DDBJ whole genome shotgun (WGS) entry which is preliminary data.</text>
</comment>